<organism evidence="2 3">
    <name type="scientific">Puccinia coronata f. sp. avenae</name>
    <dbReference type="NCBI Taxonomy" id="200324"/>
    <lineage>
        <taxon>Eukaryota</taxon>
        <taxon>Fungi</taxon>
        <taxon>Dikarya</taxon>
        <taxon>Basidiomycota</taxon>
        <taxon>Pucciniomycotina</taxon>
        <taxon>Pucciniomycetes</taxon>
        <taxon>Pucciniales</taxon>
        <taxon>Pucciniaceae</taxon>
        <taxon>Puccinia</taxon>
    </lineage>
</organism>
<reference evidence="2 3" key="1">
    <citation type="submission" date="2017-11" db="EMBL/GenBank/DDBJ databases">
        <title>De novo assembly and phasing of dikaryotic genomes from two isolates of Puccinia coronata f. sp. avenae, the causal agent of oat crown rust.</title>
        <authorList>
            <person name="Miller M.E."/>
            <person name="Zhang Y."/>
            <person name="Omidvar V."/>
            <person name="Sperschneider J."/>
            <person name="Schwessinger B."/>
            <person name="Raley C."/>
            <person name="Palmer J.M."/>
            <person name="Garnica D."/>
            <person name="Upadhyaya N."/>
            <person name="Rathjen J."/>
            <person name="Taylor J.M."/>
            <person name="Park R.F."/>
            <person name="Dodds P.N."/>
            <person name="Hirsch C.D."/>
            <person name="Kianian S.F."/>
            <person name="Figueroa M."/>
        </authorList>
    </citation>
    <scope>NUCLEOTIDE SEQUENCE [LARGE SCALE GENOMIC DNA]</scope>
    <source>
        <strain evidence="2">12SD80</strain>
    </source>
</reference>
<proteinExistence type="predicted"/>
<dbReference type="Proteomes" id="UP000235392">
    <property type="component" value="Unassembled WGS sequence"/>
</dbReference>
<accession>A0A2N5TT02</accession>
<evidence type="ECO:0000256" key="1">
    <source>
        <dbReference type="SAM" id="MobiDB-lite"/>
    </source>
</evidence>
<feature type="region of interest" description="Disordered" evidence="1">
    <location>
        <begin position="116"/>
        <end position="137"/>
    </location>
</feature>
<feature type="compositionally biased region" description="Polar residues" evidence="1">
    <location>
        <begin position="125"/>
        <end position="137"/>
    </location>
</feature>
<name>A0A2N5TT02_9BASI</name>
<evidence type="ECO:0000313" key="3">
    <source>
        <dbReference type="Proteomes" id="UP000235392"/>
    </source>
</evidence>
<dbReference type="EMBL" id="PGCI01000359">
    <property type="protein sequence ID" value="PLW28617.1"/>
    <property type="molecule type" value="Genomic_DNA"/>
</dbReference>
<evidence type="ECO:0000313" key="2">
    <source>
        <dbReference type="EMBL" id="PLW28617.1"/>
    </source>
</evidence>
<dbReference type="AlphaFoldDB" id="A0A2N5TT02"/>
<feature type="region of interest" description="Disordered" evidence="1">
    <location>
        <begin position="199"/>
        <end position="235"/>
    </location>
</feature>
<protein>
    <submittedName>
        <fullName evidence="2">Uncharacterized protein</fullName>
    </submittedName>
</protein>
<comment type="caution">
    <text evidence="2">The sequence shown here is derived from an EMBL/GenBank/DDBJ whole genome shotgun (WGS) entry which is preliminary data.</text>
</comment>
<sequence length="320" mass="33488">MASRCTPAWRAGVRQHGEQVYASMASRCTPAWRAGVLQHGEKTRLRTLALWVEFPASAGAHLPVFPRTCLPSRLYILLSKLAATCSASRLQPALQAGCNLLAKQAETCSPTRLQATGGGQVRFPGNQTGASHSKSWLKSDSPGIGLGGLQQRQRLLSSSRGLLRRRLAPASGHCSAGSAASLSSCHLAASVAGSSLIPGGLDRSQGQEEQHGSFCGWPKQAPVRSPGNRTGASQSRNHIAPAVASSCPIPRGSDWAAPSGHCIAVCNLLAEQVAVCNLLAKQVAVCNLLAEQVAVCNLLAKQVAVCNLLAEQVAVCNLLR</sequence>
<gene>
    <name evidence="2" type="ORF">PCASD_21179</name>
</gene>